<feature type="compositionally biased region" description="Acidic residues" evidence="1">
    <location>
        <begin position="47"/>
        <end position="63"/>
    </location>
</feature>
<sequence length="102" mass="12090">MQSPLGYYFIKFTISLGKGVDMVKKRIGRKQRWKGVKEEKEEKKKEEEEEEEEEEENEAECGDCDAFRNTRLTNNNDDEDSERVCLPSYYRRNYRAHSDGLG</sequence>
<keyword evidence="3" id="KW-1185">Reference proteome</keyword>
<name>A0ABD2CXQ0_VESMC</name>
<proteinExistence type="predicted"/>
<dbReference type="EMBL" id="JAYRBN010000026">
    <property type="protein sequence ID" value="KAL2749885.1"/>
    <property type="molecule type" value="Genomic_DNA"/>
</dbReference>
<evidence type="ECO:0000313" key="3">
    <source>
        <dbReference type="Proteomes" id="UP001607303"/>
    </source>
</evidence>
<feature type="compositionally biased region" description="Basic and acidic residues" evidence="1">
    <location>
        <begin position="35"/>
        <end position="46"/>
    </location>
</feature>
<organism evidence="2 3">
    <name type="scientific">Vespula maculifrons</name>
    <name type="common">Eastern yellow jacket</name>
    <name type="synonym">Wasp</name>
    <dbReference type="NCBI Taxonomy" id="7453"/>
    <lineage>
        <taxon>Eukaryota</taxon>
        <taxon>Metazoa</taxon>
        <taxon>Ecdysozoa</taxon>
        <taxon>Arthropoda</taxon>
        <taxon>Hexapoda</taxon>
        <taxon>Insecta</taxon>
        <taxon>Pterygota</taxon>
        <taxon>Neoptera</taxon>
        <taxon>Endopterygota</taxon>
        <taxon>Hymenoptera</taxon>
        <taxon>Apocrita</taxon>
        <taxon>Aculeata</taxon>
        <taxon>Vespoidea</taxon>
        <taxon>Vespidae</taxon>
        <taxon>Vespinae</taxon>
        <taxon>Vespula</taxon>
    </lineage>
</organism>
<dbReference type="Proteomes" id="UP001607303">
    <property type="component" value="Unassembled WGS sequence"/>
</dbReference>
<comment type="caution">
    <text evidence="2">The sequence shown here is derived from an EMBL/GenBank/DDBJ whole genome shotgun (WGS) entry which is preliminary data.</text>
</comment>
<dbReference type="AlphaFoldDB" id="A0ABD2CXQ0"/>
<reference evidence="2 3" key="1">
    <citation type="journal article" date="2024" name="Ann. Entomol. Soc. Am.">
        <title>Genomic analyses of the southern and eastern yellowjacket wasps (Hymenoptera: Vespidae) reveal evolutionary signatures of social life.</title>
        <authorList>
            <person name="Catto M.A."/>
            <person name="Caine P.B."/>
            <person name="Orr S.E."/>
            <person name="Hunt B.G."/>
            <person name="Goodisman M.A.D."/>
        </authorList>
    </citation>
    <scope>NUCLEOTIDE SEQUENCE [LARGE SCALE GENOMIC DNA]</scope>
    <source>
        <strain evidence="2">232</strain>
        <tissue evidence="2">Head and thorax</tissue>
    </source>
</reference>
<gene>
    <name evidence="2" type="ORF">V1477_001956</name>
</gene>
<accession>A0ABD2CXQ0</accession>
<feature type="region of interest" description="Disordered" evidence="1">
    <location>
        <begin position="28"/>
        <end position="82"/>
    </location>
</feature>
<evidence type="ECO:0000313" key="2">
    <source>
        <dbReference type="EMBL" id="KAL2749885.1"/>
    </source>
</evidence>
<evidence type="ECO:0000256" key="1">
    <source>
        <dbReference type="SAM" id="MobiDB-lite"/>
    </source>
</evidence>
<protein>
    <submittedName>
        <fullName evidence="2">Uncharacterized protein</fullName>
    </submittedName>
</protein>